<accession>A0A832GP53</accession>
<organism evidence="7">
    <name type="scientific">Caldimicrobium thiodismutans</name>
    <dbReference type="NCBI Taxonomy" id="1653476"/>
    <lineage>
        <taxon>Bacteria</taxon>
        <taxon>Pseudomonadati</taxon>
        <taxon>Thermodesulfobacteriota</taxon>
        <taxon>Thermodesulfobacteria</taxon>
        <taxon>Thermodesulfobacteriales</taxon>
        <taxon>Thermodesulfobacteriaceae</taxon>
        <taxon>Caldimicrobium</taxon>
    </lineage>
</organism>
<feature type="domain" description="ATP-grasp" evidence="6">
    <location>
        <begin position="108"/>
        <end position="287"/>
    </location>
</feature>
<dbReference type="NCBIfam" id="TIGR01161">
    <property type="entry name" value="purK"/>
    <property type="match status" value="1"/>
</dbReference>
<dbReference type="InterPro" id="IPR040686">
    <property type="entry name" value="PurK_C"/>
</dbReference>
<dbReference type="SUPFAM" id="SSF52440">
    <property type="entry name" value="PreATP-grasp domain"/>
    <property type="match status" value="1"/>
</dbReference>
<dbReference type="GO" id="GO:0005524">
    <property type="term" value="F:ATP binding"/>
    <property type="evidence" value="ECO:0007669"/>
    <property type="project" value="UniProtKB-UniRule"/>
</dbReference>
<comment type="caution">
    <text evidence="7">The sequence shown here is derived from an EMBL/GenBank/DDBJ whole genome shotgun (WGS) entry which is preliminary data.</text>
</comment>
<proteinExistence type="inferred from homology"/>
<dbReference type="InterPro" id="IPR005875">
    <property type="entry name" value="PurK"/>
</dbReference>
<dbReference type="PANTHER" id="PTHR11609:SF5">
    <property type="entry name" value="PHOSPHORIBOSYLAMINOIMIDAZOLE CARBOXYLASE"/>
    <property type="match status" value="1"/>
</dbReference>
<dbReference type="SUPFAM" id="SSF56059">
    <property type="entry name" value="Glutathione synthetase ATP-binding domain-like"/>
    <property type="match status" value="1"/>
</dbReference>
<dbReference type="Pfam" id="PF17769">
    <property type="entry name" value="PurK_C"/>
    <property type="match status" value="1"/>
</dbReference>
<comment type="subunit">
    <text evidence="4 5">Homodimer.</text>
</comment>
<evidence type="ECO:0000256" key="3">
    <source>
        <dbReference type="ARBA" id="ARBA00022840"/>
    </source>
</evidence>
<reference evidence="7" key="1">
    <citation type="journal article" date="2020" name="mSystems">
        <title>Genome- and Community-Level Interaction Insights into Carbon Utilization and Element Cycling Functions of Hydrothermarchaeota in Hydrothermal Sediment.</title>
        <authorList>
            <person name="Zhou Z."/>
            <person name="Liu Y."/>
            <person name="Xu W."/>
            <person name="Pan J."/>
            <person name="Luo Z.H."/>
            <person name="Li M."/>
        </authorList>
    </citation>
    <scope>NUCLEOTIDE SEQUENCE [LARGE SCALE GENOMIC DNA]</scope>
    <source>
        <strain evidence="7">SpSt-605</strain>
    </source>
</reference>
<dbReference type="SUPFAM" id="SSF51246">
    <property type="entry name" value="Rudiment single hybrid motif"/>
    <property type="match status" value="1"/>
</dbReference>
<dbReference type="GO" id="GO:0005829">
    <property type="term" value="C:cytosol"/>
    <property type="evidence" value="ECO:0007669"/>
    <property type="project" value="TreeGrafter"/>
</dbReference>
<evidence type="ECO:0000259" key="6">
    <source>
        <dbReference type="PROSITE" id="PS50975"/>
    </source>
</evidence>
<dbReference type="Pfam" id="PF02222">
    <property type="entry name" value="ATP-grasp"/>
    <property type="match status" value="1"/>
</dbReference>
<comment type="function">
    <text evidence="4">Catalyzes the ATP-dependent conversion of 5-aminoimidazole ribonucleotide (AIR) and HCO(3)(-) to N5-carboxyaminoimidazole ribonucleotide (N5-CAIR).</text>
</comment>
<dbReference type="GO" id="GO:0034028">
    <property type="term" value="F:5-(carboxyamino)imidazole ribonucleotide synthase activity"/>
    <property type="evidence" value="ECO:0007669"/>
    <property type="project" value="UniProtKB-UniRule"/>
</dbReference>
<gene>
    <name evidence="4 5" type="primary">purK</name>
    <name evidence="7" type="ORF">ENT73_04980</name>
</gene>
<dbReference type="Gene3D" id="3.40.50.20">
    <property type="match status" value="1"/>
</dbReference>
<keyword evidence="1 4" id="KW-0547">Nucleotide-binding</keyword>
<feature type="binding site" evidence="4">
    <location>
        <begin position="257"/>
        <end position="258"/>
    </location>
    <ligand>
        <name>ATP</name>
        <dbReference type="ChEBI" id="CHEBI:30616"/>
    </ligand>
</feature>
<dbReference type="Pfam" id="PF22660">
    <property type="entry name" value="RS_preATP-grasp-like"/>
    <property type="match status" value="1"/>
</dbReference>
<dbReference type="UniPathway" id="UPA00074">
    <property type="reaction ID" value="UER00942"/>
</dbReference>
<feature type="binding site" evidence="4">
    <location>
        <position position="139"/>
    </location>
    <ligand>
        <name>ATP</name>
        <dbReference type="ChEBI" id="CHEBI:30616"/>
    </ligand>
</feature>
<sequence length="377" mass="41575">MKNPGELVIGILGGGQLAKMTAQAGRKMGFTIRVLDPTPNSPASQVAEQVLASFRDPEAVREFALSCHIVTFDLEYVEVSPLLDLEEKIRILPSPRVLQLIQDKLEQRKAYQRAGLPVPAFRVVESLEELAQSLPAAQKSIVGGYDGRGTVLLKSREDLAKALPCPSLVEEYLELEKELGVMVVRNERGDVAIYDVTEMVFHPEGNLLDYLFCPAKLEPSLMKEAKELALAAVEAINGVGLFGVELFLDKRGKLYINEIAPRPHNSGHHTIEACYTSQFEQHIRVITGLPLGSPKLLCPAVMLNLLGEEGYRGKPIYEGLDEVLSIPGVSVHIYGKKETFPLRKMGHVTILADTIEEALAKAQRVKQILRVKGEIKL</sequence>
<dbReference type="EC" id="6.3.4.18" evidence="4 5"/>
<comment type="caution">
    <text evidence="4">Lacks conserved residue(s) required for the propagation of feature annotation.</text>
</comment>
<dbReference type="Gene3D" id="3.30.1490.20">
    <property type="entry name" value="ATP-grasp fold, A domain"/>
    <property type="match status" value="1"/>
</dbReference>
<feature type="binding site" evidence="4">
    <location>
        <position position="104"/>
    </location>
    <ligand>
        <name>ATP</name>
        <dbReference type="ChEBI" id="CHEBI:30616"/>
    </ligand>
</feature>
<dbReference type="HAMAP" id="MF_01928">
    <property type="entry name" value="PurK"/>
    <property type="match status" value="1"/>
</dbReference>
<dbReference type="InterPro" id="IPR003135">
    <property type="entry name" value="ATP-grasp_carboxylate-amine"/>
</dbReference>
<keyword evidence="3 4" id="KW-0067">ATP-binding</keyword>
<comment type="similarity">
    <text evidence="4 5">Belongs to the PurK/PurT family.</text>
</comment>
<comment type="function">
    <text evidence="5">Catalyzes the ATP-dependent conversion of 5-aminoimidazole ribonucleotide (AIR) and HCO(3)- to N5-carboxyaminoimidazole ribonucleotide (N5-CAIR).</text>
</comment>
<evidence type="ECO:0000313" key="7">
    <source>
        <dbReference type="EMBL" id="HGV55422.1"/>
    </source>
</evidence>
<keyword evidence="4 5" id="KW-0436">Ligase</keyword>
<dbReference type="InterPro" id="IPR013815">
    <property type="entry name" value="ATP_grasp_subdomain_1"/>
</dbReference>
<evidence type="ECO:0000256" key="5">
    <source>
        <dbReference type="RuleBase" id="RU361200"/>
    </source>
</evidence>
<dbReference type="EMBL" id="DSZU01000085">
    <property type="protein sequence ID" value="HGV55422.1"/>
    <property type="molecule type" value="Genomic_DNA"/>
</dbReference>
<dbReference type="InterPro" id="IPR011761">
    <property type="entry name" value="ATP-grasp"/>
</dbReference>
<dbReference type="AlphaFoldDB" id="A0A832GP53"/>
<keyword evidence="2 4" id="KW-0658">Purine biosynthesis</keyword>
<dbReference type="GO" id="GO:0006189">
    <property type="term" value="P:'de novo' IMP biosynthetic process"/>
    <property type="evidence" value="ECO:0007669"/>
    <property type="project" value="UniProtKB-UniRule"/>
</dbReference>
<dbReference type="InterPro" id="IPR011054">
    <property type="entry name" value="Rudment_hybrid_motif"/>
</dbReference>
<protein>
    <recommendedName>
        <fullName evidence="4 5">N5-carboxyaminoimidazole ribonucleotide synthase</fullName>
        <shortName evidence="4 5">N5-CAIR synthase</shortName>
        <ecNumber evidence="4 5">6.3.4.18</ecNumber>
    </recommendedName>
    <alternativeName>
        <fullName evidence="4 5">5-(carboxyamino)imidazole ribonucleotide synthetase</fullName>
    </alternativeName>
</protein>
<evidence type="ECO:0000256" key="4">
    <source>
        <dbReference type="HAMAP-Rule" id="MF_01928"/>
    </source>
</evidence>
<evidence type="ECO:0000256" key="2">
    <source>
        <dbReference type="ARBA" id="ARBA00022755"/>
    </source>
</evidence>
<comment type="pathway">
    <text evidence="4 5">Purine metabolism; IMP biosynthesis via de novo pathway; 5-amino-1-(5-phospho-D-ribosyl)imidazole-4-carboxylate from 5-amino-1-(5-phospho-D-ribosyl)imidazole (N5-CAIR route): step 1/2.</text>
</comment>
<dbReference type="PROSITE" id="PS50975">
    <property type="entry name" value="ATP_GRASP"/>
    <property type="match status" value="1"/>
</dbReference>
<dbReference type="GO" id="GO:0046872">
    <property type="term" value="F:metal ion binding"/>
    <property type="evidence" value="ECO:0007669"/>
    <property type="project" value="InterPro"/>
</dbReference>
<name>A0A832GP53_9BACT</name>
<dbReference type="GO" id="GO:0004638">
    <property type="term" value="F:phosphoribosylaminoimidazole carboxylase activity"/>
    <property type="evidence" value="ECO:0007669"/>
    <property type="project" value="InterPro"/>
</dbReference>
<dbReference type="InterPro" id="IPR016185">
    <property type="entry name" value="PreATP-grasp_dom_sf"/>
</dbReference>
<dbReference type="InterPro" id="IPR054350">
    <property type="entry name" value="PurT/PurK_preATP-grasp"/>
</dbReference>
<dbReference type="PANTHER" id="PTHR11609">
    <property type="entry name" value="PURINE BIOSYNTHESIS PROTEIN 6/7, PUR6/7"/>
    <property type="match status" value="1"/>
</dbReference>
<feature type="binding site" evidence="4">
    <location>
        <begin position="170"/>
        <end position="173"/>
    </location>
    <ligand>
        <name>ATP</name>
        <dbReference type="ChEBI" id="CHEBI:30616"/>
    </ligand>
</feature>
<dbReference type="Gene3D" id="3.30.470.20">
    <property type="entry name" value="ATP-grasp fold, B domain"/>
    <property type="match status" value="1"/>
</dbReference>
<dbReference type="NCBIfam" id="NF004679">
    <property type="entry name" value="PRK06019.1-5"/>
    <property type="match status" value="1"/>
</dbReference>
<feature type="binding site" evidence="4">
    <location>
        <position position="178"/>
    </location>
    <ligand>
        <name>ATP</name>
        <dbReference type="ChEBI" id="CHEBI:30616"/>
    </ligand>
</feature>
<comment type="catalytic activity">
    <reaction evidence="4 5">
        <text>5-amino-1-(5-phospho-beta-D-ribosyl)imidazole + hydrogencarbonate + ATP = 5-carboxyamino-1-(5-phospho-D-ribosyl)imidazole + ADP + phosphate + 2 H(+)</text>
        <dbReference type="Rhea" id="RHEA:19317"/>
        <dbReference type="ChEBI" id="CHEBI:15378"/>
        <dbReference type="ChEBI" id="CHEBI:17544"/>
        <dbReference type="ChEBI" id="CHEBI:30616"/>
        <dbReference type="ChEBI" id="CHEBI:43474"/>
        <dbReference type="ChEBI" id="CHEBI:58730"/>
        <dbReference type="ChEBI" id="CHEBI:137981"/>
        <dbReference type="ChEBI" id="CHEBI:456216"/>
        <dbReference type="EC" id="6.3.4.18"/>
    </reaction>
</comment>
<evidence type="ECO:0000256" key="1">
    <source>
        <dbReference type="ARBA" id="ARBA00022741"/>
    </source>
</evidence>